<evidence type="ECO:0000256" key="2">
    <source>
        <dbReference type="ARBA" id="ARBA00006008"/>
    </source>
</evidence>
<feature type="transmembrane region" description="Helical" evidence="10">
    <location>
        <begin position="1159"/>
        <end position="1182"/>
    </location>
</feature>
<accession>A0A9J5YUA8</accession>
<dbReference type="GO" id="GO:0008237">
    <property type="term" value="F:metallopeptidase activity"/>
    <property type="evidence" value="ECO:0007669"/>
    <property type="project" value="UniProtKB-KW"/>
</dbReference>
<dbReference type="Pfam" id="PF18323">
    <property type="entry name" value="CSN5_C"/>
    <property type="match status" value="1"/>
</dbReference>
<dbReference type="GO" id="GO:0010971">
    <property type="term" value="P:positive regulation of G2/M transition of mitotic cell cycle"/>
    <property type="evidence" value="ECO:0007669"/>
    <property type="project" value="UniProtKB-ARBA"/>
</dbReference>
<dbReference type="GO" id="GO:0008180">
    <property type="term" value="C:COP9 signalosome"/>
    <property type="evidence" value="ECO:0007669"/>
    <property type="project" value="UniProtKB-KW"/>
</dbReference>
<dbReference type="GO" id="GO:0016020">
    <property type="term" value="C:membrane"/>
    <property type="evidence" value="ECO:0007669"/>
    <property type="project" value="TreeGrafter"/>
</dbReference>
<evidence type="ECO:0000256" key="1">
    <source>
        <dbReference type="ARBA" id="ARBA00001968"/>
    </source>
</evidence>
<dbReference type="GO" id="GO:0006508">
    <property type="term" value="P:proteolysis"/>
    <property type="evidence" value="ECO:0007669"/>
    <property type="project" value="UniProtKB-KW"/>
</dbReference>
<dbReference type="PROSITE" id="PS50249">
    <property type="entry name" value="MPN"/>
    <property type="match status" value="1"/>
</dbReference>
<dbReference type="SUPFAM" id="SSF102712">
    <property type="entry name" value="JAB1/MPN domain"/>
    <property type="match status" value="1"/>
</dbReference>
<organism evidence="12 13">
    <name type="scientific">Solanum commersonii</name>
    <name type="common">Commerson's wild potato</name>
    <name type="synonym">Commerson's nightshade</name>
    <dbReference type="NCBI Taxonomy" id="4109"/>
    <lineage>
        <taxon>Eukaryota</taxon>
        <taxon>Viridiplantae</taxon>
        <taxon>Streptophyta</taxon>
        <taxon>Embryophyta</taxon>
        <taxon>Tracheophyta</taxon>
        <taxon>Spermatophyta</taxon>
        <taxon>Magnoliopsida</taxon>
        <taxon>eudicotyledons</taxon>
        <taxon>Gunneridae</taxon>
        <taxon>Pentapetalae</taxon>
        <taxon>asterids</taxon>
        <taxon>lamiids</taxon>
        <taxon>Solanales</taxon>
        <taxon>Solanaceae</taxon>
        <taxon>Solanoideae</taxon>
        <taxon>Solaneae</taxon>
        <taxon>Solanum</taxon>
    </lineage>
</organism>
<keyword evidence="3" id="KW-0645">Protease</keyword>
<dbReference type="Gene3D" id="3.40.140.10">
    <property type="entry name" value="Cytidine Deaminase, domain 2"/>
    <property type="match status" value="1"/>
</dbReference>
<evidence type="ECO:0000256" key="10">
    <source>
        <dbReference type="SAM" id="Phobius"/>
    </source>
</evidence>
<evidence type="ECO:0000259" key="11">
    <source>
        <dbReference type="PROSITE" id="PS50249"/>
    </source>
</evidence>
<keyword evidence="4" id="KW-0479">Metal-binding</keyword>
<keyword evidence="5" id="KW-0736">Signalosome</keyword>
<dbReference type="Proteomes" id="UP000824120">
    <property type="component" value="Chromosome 6"/>
</dbReference>
<feature type="domain" description="MPN" evidence="11">
    <location>
        <begin position="775"/>
        <end position="912"/>
    </location>
</feature>
<keyword evidence="13" id="KW-1185">Reference proteome</keyword>
<comment type="caution">
    <text evidence="12">The sequence shown here is derived from an EMBL/GenBank/DDBJ whole genome shotgun (WGS) entry which is preliminary data.</text>
</comment>
<gene>
    <name evidence="12" type="ORF">H5410_034014</name>
</gene>
<evidence type="ECO:0000256" key="3">
    <source>
        <dbReference type="ARBA" id="ARBA00022670"/>
    </source>
</evidence>
<feature type="compositionally biased region" description="Basic and acidic residues" evidence="9">
    <location>
        <begin position="530"/>
        <end position="543"/>
    </location>
</feature>
<feature type="transmembrane region" description="Helical" evidence="10">
    <location>
        <begin position="1471"/>
        <end position="1490"/>
    </location>
</feature>
<evidence type="ECO:0000256" key="6">
    <source>
        <dbReference type="ARBA" id="ARBA00022801"/>
    </source>
</evidence>
<protein>
    <recommendedName>
        <fullName evidence="11">MPN domain-containing protein</fullName>
    </recommendedName>
</protein>
<feature type="transmembrane region" description="Helical" evidence="10">
    <location>
        <begin position="1268"/>
        <end position="1293"/>
    </location>
</feature>
<dbReference type="PANTHER" id="PTHR31414:SF20">
    <property type="entry name" value="MPN DOMAIN-CONTAINING PROTEIN"/>
    <property type="match status" value="1"/>
</dbReference>
<evidence type="ECO:0000256" key="4">
    <source>
        <dbReference type="ARBA" id="ARBA00022723"/>
    </source>
</evidence>
<keyword evidence="6" id="KW-0378">Hydrolase</keyword>
<dbReference type="PANTHER" id="PTHR31414">
    <property type="entry name" value="TRANSMEMBRANE PROTEIN DDB_G0292058"/>
    <property type="match status" value="1"/>
</dbReference>
<reference evidence="12 13" key="1">
    <citation type="submission" date="2020-09" db="EMBL/GenBank/DDBJ databases">
        <title>De no assembly of potato wild relative species, Solanum commersonii.</title>
        <authorList>
            <person name="Cho K."/>
        </authorList>
    </citation>
    <scope>NUCLEOTIDE SEQUENCE [LARGE SCALE GENOMIC DNA]</scope>
    <source>
        <strain evidence="12">LZ3.2</strain>
        <tissue evidence="12">Leaf</tissue>
    </source>
</reference>
<name>A0A9J5YUA8_SOLCO</name>
<dbReference type="CDD" id="cd08069">
    <property type="entry name" value="MPN_RPN11_CSN5"/>
    <property type="match status" value="1"/>
</dbReference>
<evidence type="ECO:0000256" key="8">
    <source>
        <dbReference type="ARBA" id="ARBA00023049"/>
    </source>
</evidence>
<evidence type="ECO:0000313" key="13">
    <source>
        <dbReference type="Proteomes" id="UP000824120"/>
    </source>
</evidence>
<keyword evidence="8" id="KW-0482">Metalloprotease</keyword>
<dbReference type="InterPro" id="IPR037518">
    <property type="entry name" value="MPN"/>
</dbReference>
<keyword evidence="7" id="KW-0862">Zinc</keyword>
<keyword evidence="10" id="KW-0472">Membrane</keyword>
<feature type="region of interest" description="Disordered" evidence="9">
    <location>
        <begin position="530"/>
        <end position="550"/>
    </location>
</feature>
<proteinExistence type="inferred from homology"/>
<dbReference type="EMBL" id="JACXVP010000006">
    <property type="protein sequence ID" value="KAG5602644.1"/>
    <property type="molecule type" value="Genomic_DNA"/>
</dbReference>
<evidence type="ECO:0000313" key="12">
    <source>
        <dbReference type="EMBL" id="KAG5602644.1"/>
    </source>
</evidence>
<comment type="cofactor">
    <cofactor evidence="1">
        <name>a divalent metal cation</name>
        <dbReference type="ChEBI" id="CHEBI:60240"/>
    </cofactor>
</comment>
<dbReference type="SMART" id="SM00232">
    <property type="entry name" value="JAB_MPN"/>
    <property type="match status" value="1"/>
</dbReference>
<dbReference type="GO" id="GO:0046872">
    <property type="term" value="F:metal ion binding"/>
    <property type="evidence" value="ECO:0007669"/>
    <property type="project" value="UniProtKB-KW"/>
</dbReference>
<dbReference type="GO" id="GO:0010100">
    <property type="term" value="P:negative regulation of photomorphogenesis"/>
    <property type="evidence" value="ECO:0007669"/>
    <property type="project" value="UniProtKB-ARBA"/>
</dbReference>
<keyword evidence="10" id="KW-0812">Transmembrane</keyword>
<evidence type="ECO:0000256" key="7">
    <source>
        <dbReference type="ARBA" id="ARBA00022833"/>
    </source>
</evidence>
<dbReference type="InterPro" id="IPR000555">
    <property type="entry name" value="JAMM/MPN+_dom"/>
</dbReference>
<dbReference type="Pfam" id="PF01398">
    <property type="entry name" value="JAB"/>
    <property type="match status" value="1"/>
</dbReference>
<dbReference type="InterPro" id="IPR040283">
    <property type="entry name" value="DDB_G0292058-like"/>
</dbReference>
<feature type="transmembrane region" description="Helical" evidence="10">
    <location>
        <begin position="1115"/>
        <end position="1138"/>
    </location>
</feature>
<dbReference type="GO" id="GO:0010387">
    <property type="term" value="P:COP9 signalosome assembly"/>
    <property type="evidence" value="ECO:0007669"/>
    <property type="project" value="UniProtKB-ARBA"/>
</dbReference>
<dbReference type="FunFam" id="3.40.140.10:FF:000003">
    <property type="entry name" value="COP9 signalosome complex subunit 5"/>
    <property type="match status" value="1"/>
</dbReference>
<dbReference type="InterPro" id="IPR040961">
    <property type="entry name" value="CSN5_C"/>
</dbReference>
<keyword evidence="10" id="KW-1133">Transmembrane helix</keyword>
<dbReference type="OrthoDB" id="767974at2759"/>
<evidence type="ECO:0000256" key="9">
    <source>
        <dbReference type="SAM" id="MobiDB-lite"/>
    </source>
</evidence>
<comment type="similarity">
    <text evidence="2">Belongs to the peptidase M67A family. CSN5 subfamily.</text>
</comment>
<evidence type="ECO:0000256" key="5">
    <source>
        <dbReference type="ARBA" id="ARBA00022790"/>
    </source>
</evidence>
<sequence length="1535" mass="172462">MEAYMEDCKDLASQLKQQDKELRLKRRWLMDLDLPEREQKKMDRLKPPGDMSLPESLLREDDLHYENIRTSVAKAFGVHKGERTYHGAPGTLLSNSAENLRGIYSMLDKMNNKGLCCIAETVTGGSITFEKTNWQMRRTIRQFLPKILHKHDDSSQSRIKQISQLLKDPQNFRVNHGASCSTSESFRSSAIYVLDRLEELSLLTLSKMHRNLRNVTGYIPLLQPPRICWSIGSLVEQIRRTSLKMLSDYEEGDAPPELLAKALSVAALMLKPELDYCLSPSFFQKLSPDVEALQNDIAKAIRILDDKTKVSFAELGNLPLVLDSNNKAARESVRLRVNVKKMLTEYLLECSDLESIPESLIESLAIINKTYRHEYSKTYSNKEVEEEIERVLTISAQIKQIVWDSLIECDVSEDFANAYMENAEDSYYEDGDEDEHLYDLPQNCKSDPNVSYSQAESVGEINQSDFQSPITASRDDGLSSLLSPKHKLSVKIESMYTDGVDSIHSNWFDNSSSFLESKASEVTRSVSGKDSHLRSIGHQEGRDSCSSFSTRDQNSFATHFSPNEVSGRNDMEEKVTVGDLGCTPPKFTSTKCSVEKRQNLSRNQYLLIQEGSDETSMVAYSLVGCILNKFAQMDGLQLSEDDVSYLQGNTSDPKIFEVLKNRRSYCDETTNSIMLHALEEIIPSFANRFLIVAKSFAIALLSEVTMDALNSYASSAAMAQQTWELENNIVTIDAPSGSTPENSASDAIFHYDDAAQTKFQREKPWASDPHYFKRVKISALALLKMVVHARSGGTIEVMGLMQGKTDGDAIIVMDAFALPVEGTETRVNAQADAYEYMVEYSQTNKQAGRLENVVGWYHSHPGYGCWLSGIDVSTQMLNQQYQEPFLAVVIDPTRTVSAGKVEIGAFRTYPEGYKPPDDPISEYQTIPLNKIEDFGVHCKQYYSLDITYFKSSLDCHLLDLLWNKYWVNTLSSSPLLGNGDYVAGQISDLAEKLEHAENQLSNSRYASLMAPPQRKKEEESQLAKITRDSAKITVEQVHGLMSQVIKDILFNSVGKSSKSQTEPSERRLVELDYASEAKQSDDTVRINPLDNFKKYKGGFDITNKHYWSSTIFTGIYGYVIAVIWLLCGLGYGVFLVASTCCSKRKNREFKKKSTCYKQCYLWLTFSAIFLTILAITATGLALGGNVKLCSRTNTVVDIVVDTAEEASETIYTTTGSLKAMYTDLAHTDIRHEAARFLIPTSRSLDRQAADIHWEATENRRLIMKGLDILYIVTTLIISLNLVAVIALTVFGILKFRRTSRLFAGDACTALESFEINPYNNSLSSILPCNELLTAESILYEVSEGIHRVVNRVNRELSTNYGNVAQICNPFSGPPDYNYEPDENCPSSAIRIGDLPRIIKMLTCTNENCIGGVLIPLRDFNNIEAYTTALKRILDVYPGMESLAECDTVYDSFSDILDYHCKPLKKNAHMTWGGLVFLSTVMVALVLVWTFEAHHEQNHHHNFDCSFKPHSSATVDMIELGKVKEAEVDTNPSSIT</sequence>